<dbReference type="Pfam" id="PF12833">
    <property type="entry name" value="HTH_18"/>
    <property type="match status" value="1"/>
</dbReference>
<name>D9RYQ3_THEOJ</name>
<protein>
    <recommendedName>
        <fullName evidence="2">Stage 0 sporulation protein A homolog</fullName>
    </recommendedName>
</protein>
<keyword evidence="14" id="KW-1185">Reference proteome</keyword>
<dbReference type="GO" id="GO:0003700">
    <property type="term" value="F:DNA-binding transcription factor activity"/>
    <property type="evidence" value="ECO:0007669"/>
    <property type="project" value="InterPro"/>
</dbReference>
<dbReference type="PANTHER" id="PTHR42713:SF3">
    <property type="entry name" value="TRANSCRIPTIONAL REGULATORY PROTEIN HPTR"/>
    <property type="match status" value="1"/>
</dbReference>
<keyword evidence="3" id="KW-0963">Cytoplasm</keyword>
<evidence type="ECO:0000256" key="9">
    <source>
        <dbReference type="ARBA" id="ARBA00024867"/>
    </source>
</evidence>
<dbReference type="SUPFAM" id="SSF52172">
    <property type="entry name" value="CheY-like"/>
    <property type="match status" value="1"/>
</dbReference>
<evidence type="ECO:0000256" key="6">
    <source>
        <dbReference type="ARBA" id="ARBA00023015"/>
    </source>
</evidence>
<dbReference type="InterPro" id="IPR020449">
    <property type="entry name" value="Tscrpt_reg_AraC-type_HTH"/>
</dbReference>
<dbReference type="GO" id="GO:0043565">
    <property type="term" value="F:sequence-specific DNA binding"/>
    <property type="evidence" value="ECO:0007669"/>
    <property type="project" value="InterPro"/>
</dbReference>
<dbReference type="EMBL" id="CP002131">
    <property type="protein sequence ID" value="ADL08477.1"/>
    <property type="molecule type" value="Genomic_DNA"/>
</dbReference>
<keyword evidence="7" id="KW-0238">DNA-binding</keyword>
<dbReference type="SMART" id="SM00342">
    <property type="entry name" value="HTH_ARAC"/>
    <property type="match status" value="1"/>
</dbReference>
<evidence type="ECO:0000256" key="1">
    <source>
        <dbReference type="ARBA" id="ARBA00004496"/>
    </source>
</evidence>
<dbReference type="PROSITE" id="PS00041">
    <property type="entry name" value="HTH_ARAC_FAMILY_1"/>
    <property type="match status" value="1"/>
</dbReference>
<evidence type="ECO:0000259" key="12">
    <source>
        <dbReference type="PROSITE" id="PS50110"/>
    </source>
</evidence>
<dbReference type="Pfam" id="PF00072">
    <property type="entry name" value="Response_reg"/>
    <property type="match status" value="1"/>
</dbReference>
<evidence type="ECO:0000313" key="13">
    <source>
        <dbReference type="EMBL" id="ADL08477.1"/>
    </source>
</evidence>
<keyword evidence="5" id="KW-0902">Two-component regulatory system</keyword>
<evidence type="ECO:0000256" key="7">
    <source>
        <dbReference type="ARBA" id="ARBA00023125"/>
    </source>
</evidence>
<feature type="domain" description="HTH araC/xylS-type" evidence="11">
    <location>
        <begin position="274"/>
        <end position="373"/>
    </location>
</feature>
<keyword evidence="8" id="KW-0804">Transcription</keyword>
<dbReference type="GO" id="GO:0005737">
    <property type="term" value="C:cytoplasm"/>
    <property type="evidence" value="ECO:0007669"/>
    <property type="project" value="UniProtKB-SubCell"/>
</dbReference>
<dbReference type="CDD" id="cd17536">
    <property type="entry name" value="REC_YesN-like"/>
    <property type="match status" value="1"/>
</dbReference>
<evidence type="ECO:0000256" key="5">
    <source>
        <dbReference type="ARBA" id="ARBA00023012"/>
    </source>
</evidence>
<dbReference type="SMART" id="SM00448">
    <property type="entry name" value="REC"/>
    <property type="match status" value="1"/>
</dbReference>
<organism evidence="13 14">
    <name type="scientific">Thermosediminibacter oceani (strain ATCC BAA-1034 / DSM 16646 / JW/IW-1228P)</name>
    <dbReference type="NCBI Taxonomy" id="555079"/>
    <lineage>
        <taxon>Bacteria</taxon>
        <taxon>Bacillati</taxon>
        <taxon>Bacillota</taxon>
        <taxon>Clostridia</taxon>
        <taxon>Thermosediminibacterales</taxon>
        <taxon>Thermosediminibacteraceae</taxon>
        <taxon>Thermosediminibacter</taxon>
    </lineage>
</organism>
<accession>D9RYQ3</accession>
<dbReference type="InterPro" id="IPR018062">
    <property type="entry name" value="HTH_AraC-typ_CS"/>
</dbReference>
<dbReference type="InterPro" id="IPR011006">
    <property type="entry name" value="CheY-like_superfamily"/>
</dbReference>
<dbReference type="InterPro" id="IPR001789">
    <property type="entry name" value="Sig_transdc_resp-reg_receiver"/>
</dbReference>
<dbReference type="Gene3D" id="3.40.50.2300">
    <property type="match status" value="1"/>
</dbReference>
<dbReference type="PROSITE" id="PS50110">
    <property type="entry name" value="RESPONSE_REGULATORY"/>
    <property type="match status" value="1"/>
</dbReference>
<dbReference type="eggNOG" id="COG2207">
    <property type="taxonomic scope" value="Bacteria"/>
</dbReference>
<evidence type="ECO:0000256" key="2">
    <source>
        <dbReference type="ARBA" id="ARBA00018672"/>
    </source>
</evidence>
<dbReference type="PRINTS" id="PR00032">
    <property type="entry name" value="HTHARAC"/>
</dbReference>
<reference evidence="13 14" key="1">
    <citation type="journal article" date="2010" name="Stand. Genomic Sci.">
        <title>Complete genome sequence of Thermosediminibacter oceani type strain (JW/IW-1228P).</title>
        <authorList>
            <person name="Pitluck S."/>
            <person name="Yasawong M."/>
            <person name="Munk C."/>
            <person name="Nolan M."/>
            <person name="Lapidus A."/>
            <person name="Lucas S."/>
            <person name="Glavina Del Rio T."/>
            <person name="Tice H."/>
            <person name="Cheng J.F."/>
            <person name="Bruce D."/>
            <person name="Detter C."/>
            <person name="Tapia R."/>
            <person name="Han C."/>
            <person name="Goodwin L."/>
            <person name="Liolios K."/>
            <person name="Ivanova N."/>
            <person name="Mavromatis K."/>
            <person name="Mikhailova N."/>
            <person name="Pati A."/>
            <person name="Chen A."/>
            <person name="Palaniappan K."/>
            <person name="Land M."/>
            <person name="Hauser L."/>
            <person name="Chang Y.J."/>
            <person name="Jeffries C.D."/>
            <person name="Rohde M."/>
            <person name="Spring S."/>
            <person name="Sikorski J."/>
            <person name="Goker M."/>
            <person name="Woyke T."/>
            <person name="Bristow J."/>
            <person name="Eisen J.A."/>
            <person name="Markowitz V."/>
            <person name="Hugenholtz P."/>
            <person name="Kyrpides N.C."/>
            <person name="Klenk H.P."/>
        </authorList>
    </citation>
    <scope>NUCLEOTIDE SEQUENCE [LARGE SCALE GENOMIC DNA]</scope>
    <source>
        <strain evidence="14">ATCC BAA-1034 / DSM 16646 / JW/IW-1228P</strain>
    </source>
</reference>
<comment type="function">
    <text evidence="9">May play the central regulatory role in sporulation. It may be an element of the effector pathway responsible for the activation of sporulation genes in response to nutritional stress. Spo0A may act in concert with spo0H (a sigma factor) to control the expression of some genes that are critical to the sporulation process.</text>
</comment>
<evidence type="ECO:0000256" key="8">
    <source>
        <dbReference type="ARBA" id="ARBA00023163"/>
    </source>
</evidence>
<gene>
    <name evidence="13" type="ordered locus">Toce_1742</name>
</gene>
<dbReference type="InterPro" id="IPR009057">
    <property type="entry name" value="Homeodomain-like_sf"/>
</dbReference>
<dbReference type="PANTHER" id="PTHR42713">
    <property type="entry name" value="HISTIDINE KINASE-RELATED"/>
    <property type="match status" value="1"/>
</dbReference>
<keyword evidence="6" id="KW-0805">Transcription regulation</keyword>
<dbReference type="eggNOG" id="COG4753">
    <property type="taxonomic scope" value="Bacteria"/>
</dbReference>
<dbReference type="SUPFAM" id="SSF46689">
    <property type="entry name" value="Homeodomain-like"/>
    <property type="match status" value="1"/>
</dbReference>
<dbReference type="InterPro" id="IPR051552">
    <property type="entry name" value="HptR"/>
</dbReference>
<dbReference type="STRING" id="555079.Toce_1742"/>
<evidence type="ECO:0000256" key="3">
    <source>
        <dbReference type="ARBA" id="ARBA00022490"/>
    </source>
</evidence>
<dbReference type="GO" id="GO:0000160">
    <property type="term" value="P:phosphorelay signal transduction system"/>
    <property type="evidence" value="ECO:0007669"/>
    <property type="project" value="UniProtKB-KW"/>
</dbReference>
<keyword evidence="4 10" id="KW-0597">Phosphoprotein</keyword>
<sequence>MHLIFRGAVMLKLIIADDEPIVREGLKESVNWDELGLRVVGCARDGREALEIFTSCGCDVILTDIRMPFMSGLELTGRVKEIDPSVIVVLLSAYDEFRYAQEAIRLGAFDYILKPIDLDELKKTMEKAVRKKQEMLDSENRVIPQLNREDMEFFKPESSRFPLKMEEELAKAVKRADGPLALEIFQRIWDEFCSKNYSLEFLKRWGFELVAIITRSVIEIGENVDILFKNTDPWAEISRKKSKEELYGWMKDLIEIICECIGLNKNVRNKKLVEEVVRIIKENYHDKNLTLNSIAERLYITPNYLSTLFKTEMGQGFCEYLTEYRVERAKEMLKDVRLRIYEISDAVGYTDPHYFSKIFKSITGLTPREYREKIL</sequence>
<proteinExistence type="predicted"/>
<dbReference type="HOGENOM" id="CLU_000445_5_0_9"/>
<evidence type="ECO:0000256" key="4">
    <source>
        <dbReference type="ARBA" id="ARBA00022553"/>
    </source>
</evidence>
<dbReference type="Gene3D" id="1.10.10.60">
    <property type="entry name" value="Homeodomain-like"/>
    <property type="match status" value="2"/>
</dbReference>
<dbReference type="PROSITE" id="PS01124">
    <property type="entry name" value="HTH_ARAC_FAMILY_2"/>
    <property type="match status" value="1"/>
</dbReference>
<feature type="domain" description="Response regulatory" evidence="12">
    <location>
        <begin position="12"/>
        <end position="129"/>
    </location>
</feature>
<dbReference type="InterPro" id="IPR018060">
    <property type="entry name" value="HTH_AraC"/>
</dbReference>
<evidence type="ECO:0000259" key="11">
    <source>
        <dbReference type="PROSITE" id="PS01124"/>
    </source>
</evidence>
<feature type="modified residue" description="4-aspartylphosphate" evidence="10">
    <location>
        <position position="64"/>
    </location>
</feature>
<comment type="subcellular location">
    <subcellularLocation>
        <location evidence="1">Cytoplasm</location>
    </subcellularLocation>
</comment>
<evidence type="ECO:0000256" key="10">
    <source>
        <dbReference type="PROSITE-ProRule" id="PRU00169"/>
    </source>
</evidence>
<dbReference type="AlphaFoldDB" id="D9RYQ3"/>
<dbReference type="Proteomes" id="UP000000272">
    <property type="component" value="Chromosome"/>
</dbReference>
<dbReference type="KEGG" id="toc:Toce_1742"/>
<evidence type="ECO:0000313" key="14">
    <source>
        <dbReference type="Proteomes" id="UP000000272"/>
    </source>
</evidence>